<protein>
    <submittedName>
        <fullName evidence="2">Class I SAM-dependent methyltransferase</fullName>
    </submittedName>
</protein>
<dbReference type="PANTHER" id="PTHR43861">
    <property type="entry name" value="TRANS-ACONITATE 2-METHYLTRANSFERASE-RELATED"/>
    <property type="match status" value="1"/>
</dbReference>
<organism evidence="2 3">
    <name type="scientific">Candidatus Manganitrophus noduliformans</name>
    <dbReference type="NCBI Taxonomy" id="2606439"/>
    <lineage>
        <taxon>Bacteria</taxon>
        <taxon>Pseudomonadati</taxon>
        <taxon>Nitrospirota</taxon>
        <taxon>Nitrospiria</taxon>
        <taxon>Candidatus Troglogloeales</taxon>
        <taxon>Candidatus Manganitrophaceae</taxon>
        <taxon>Candidatus Manganitrophus</taxon>
    </lineage>
</organism>
<dbReference type="Proteomes" id="UP000534783">
    <property type="component" value="Unassembled WGS sequence"/>
</dbReference>
<dbReference type="Pfam" id="PF13847">
    <property type="entry name" value="Methyltransf_31"/>
    <property type="match status" value="1"/>
</dbReference>
<evidence type="ECO:0000313" key="2">
    <source>
        <dbReference type="EMBL" id="NKE70727.1"/>
    </source>
</evidence>
<dbReference type="SUPFAM" id="SSF53335">
    <property type="entry name" value="S-adenosyl-L-methionine-dependent methyltransferases"/>
    <property type="match status" value="1"/>
</dbReference>
<dbReference type="CDD" id="cd02440">
    <property type="entry name" value="AdoMet_MTases"/>
    <property type="match status" value="1"/>
</dbReference>
<dbReference type="GO" id="GO:0008168">
    <property type="term" value="F:methyltransferase activity"/>
    <property type="evidence" value="ECO:0007669"/>
    <property type="project" value="UniProtKB-KW"/>
</dbReference>
<reference evidence="2 3" key="1">
    <citation type="journal article" date="2020" name="Nature">
        <title>Bacterial chemolithoautotrophy via manganese oxidation.</title>
        <authorList>
            <person name="Yu H."/>
            <person name="Leadbetter J.R."/>
        </authorList>
    </citation>
    <scope>NUCLEOTIDE SEQUENCE [LARGE SCALE GENOMIC DNA]</scope>
    <source>
        <strain evidence="2 3">Mn-1</strain>
    </source>
</reference>
<evidence type="ECO:0000259" key="1">
    <source>
        <dbReference type="Pfam" id="PF13847"/>
    </source>
</evidence>
<dbReference type="RefSeq" id="WP_168058963.1">
    <property type="nucleotide sequence ID" value="NZ_VTOW01000001.1"/>
</dbReference>
<comment type="caution">
    <text evidence="2">The sequence shown here is derived from an EMBL/GenBank/DDBJ whole genome shotgun (WGS) entry which is preliminary data.</text>
</comment>
<gene>
    <name evidence="2" type="ORF">MNODULE_08250</name>
</gene>
<dbReference type="Gene3D" id="3.40.50.150">
    <property type="entry name" value="Vaccinia Virus protein VP39"/>
    <property type="match status" value="1"/>
</dbReference>
<proteinExistence type="predicted"/>
<keyword evidence="2" id="KW-0808">Transferase</keyword>
<dbReference type="EMBL" id="VTOW01000001">
    <property type="protein sequence ID" value="NKE70727.1"/>
    <property type="molecule type" value="Genomic_DNA"/>
</dbReference>
<keyword evidence="3" id="KW-1185">Reference proteome</keyword>
<dbReference type="InterPro" id="IPR025714">
    <property type="entry name" value="Methyltranfer_dom"/>
</dbReference>
<sequence>MAYGCEQALMETNPVKRLAFRWLGATHLGDRSRNHYLMRALRKITLPEDANVLNAGCANGAHSFYLSERHPGWKITGIEIEQEPIARAIAISEKKGTGNLSFHAGDLHQIRFSELFHLIFSMHVLTYLKDDLEVLKRFSRALKRDGYLILSIPTPPAPSALPRPLQRLFQPAAPPAGAPPISIERSGYSNEEITRKLNEAGFRPLSITHPAGPLWQSAWEIHTLIENKRLLRAMAHPFLLFLVDLDQWLCKEYPYPMGRDSLIIAQRSV</sequence>
<dbReference type="AlphaFoldDB" id="A0A7X6DP61"/>
<feature type="domain" description="Methyltransferase" evidence="1">
    <location>
        <begin position="49"/>
        <end position="154"/>
    </location>
</feature>
<keyword evidence="2" id="KW-0489">Methyltransferase</keyword>
<evidence type="ECO:0000313" key="3">
    <source>
        <dbReference type="Proteomes" id="UP000534783"/>
    </source>
</evidence>
<accession>A0A7X6DP61</accession>
<dbReference type="GO" id="GO:0032259">
    <property type="term" value="P:methylation"/>
    <property type="evidence" value="ECO:0007669"/>
    <property type="project" value="UniProtKB-KW"/>
</dbReference>
<name>A0A7X6DP61_9BACT</name>
<dbReference type="InterPro" id="IPR029063">
    <property type="entry name" value="SAM-dependent_MTases_sf"/>
</dbReference>